<keyword evidence="5 7" id="KW-1133">Transmembrane helix</keyword>
<feature type="transmembrane region" description="Helical" evidence="7">
    <location>
        <begin position="147"/>
        <end position="167"/>
    </location>
</feature>
<dbReference type="CDD" id="cd18544">
    <property type="entry name" value="ABC_6TM_TmrA_like"/>
    <property type="match status" value="1"/>
</dbReference>
<dbReference type="GeneID" id="93711548"/>
<dbReference type="PROSITE" id="PS50929">
    <property type="entry name" value="ABC_TM1F"/>
    <property type="match status" value="1"/>
</dbReference>
<evidence type="ECO:0000256" key="1">
    <source>
        <dbReference type="ARBA" id="ARBA00004651"/>
    </source>
</evidence>
<evidence type="ECO:0000256" key="5">
    <source>
        <dbReference type="ARBA" id="ARBA00022989"/>
    </source>
</evidence>
<dbReference type="PROSITE" id="PS51257">
    <property type="entry name" value="PROKAR_LIPOPROTEIN"/>
    <property type="match status" value="1"/>
</dbReference>
<accession>A0A1I6ARW8</accession>
<evidence type="ECO:0000256" key="6">
    <source>
        <dbReference type="ARBA" id="ARBA00023136"/>
    </source>
</evidence>
<dbReference type="Proteomes" id="UP000182762">
    <property type="component" value="Unassembled WGS sequence"/>
</dbReference>
<evidence type="ECO:0000256" key="3">
    <source>
        <dbReference type="ARBA" id="ARBA00022741"/>
    </source>
</evidence>
<evidence type="ECO:0000259" key="9">
    <source>
        <dbReference type="PROSITE" id="PS50929"/>
    </source>
</evidence>
<keyword evidence="3" id="KW-0547">Nucleotide-binding</keyword>
<evidence type="ECO:0000256" key="2">
    <source>
        <dbReference type="ARBA" id="ARBA00022692"/>
    </source>
</evidence>
<feature type="domain" description="ABC transmembrane type-1" evidence="9">
    <location>
        <begin position="19"/>
        <end position="396"/>
    </location>
</feature>
<dbReference type="InterPro" id="IPR003439">
    <property type="entry name" value="ABC_transporter-like_ATP-bd"/>
</dbReference>
<dbReference type="Gene3D" id="1.20.1560.10">
    <property type="entry name" value="ABC transporter type 1, transmembrane domain"/>
    <property type="match status" value="1"/>
</dbReference>
<dbReference type="SUPFAM" id="SSF90123">
    <property type="entry name" value="ABC transporter transmembrane region"/>
    <property type="match status" value="1"/>
</dbReference>
<dbReference type="InterPro" id="IPR003593">
    <property type="entry name" value="AAA+_ATPase"/>
</dbReference>
<evidence type="ECO:0000313" key="10">
    <source>
        <dbReference type="EMBL" id="SFQ71339.1"/>
    </source>
</evidence>
<keyword evidence="11" id="KW-1185">Reference proteome</keyword>
<keyword evidence="6 7" id="KW-0472">Membrane</keyword>
<dbReference type="EMBL" id="FOXX01000007">
    <property type="protein sequence ID" value="SFQ71339.1"/>
    <property type="molecule type" value="Genomic_DNA"/>
</dbReference>
<dbReference type="PANTHER" id="PTHR43394">
    <property type="entry name" value="ATP-DEPENDENT PERMEASE MDL1, MITOCHONDRIAL"/>
    <property type="match status" value="1"/>
</dbReference>
<dbReference type="InterPro" id="IPR039421">
    <property type="entry name" value="Type_1_exporter"/>
</dbReference>
<evidence type="ECO:0000259" key="8">
    <source>
        <dbReference type="PROSITE" id="PS50893"/>
    </source>
</evidence>
<comment type="subcellular location">
    <subcellularLocation>
        <location evidence="1">Cell membrane</location>
        <topology evidence="1">Multi-pass membrane protein</topology>
    </subcellularLocation>
</comment>
<evidence type="ECO:0000256" key="4">
    <source>
        <dbReference type="ARBA" id="ARBA00022840"/>
    </source>
</evidence>
<reference evidence="10 11" key="1">
    <citation type="submission" date="2016-10" db="EMBL/GenBank/DDBJ databases">
        <authorList>
            <person name="Varghese N."/>
            <person name="Submissions S."/>
        </authorList>
    </citation>
    <scope>NUCLEOTIDE SEQUENCE [LARGE SCALE GENOMIC DNA]</scope>
    <source>
        <strain evidence="10 11">DSM 13796</strain>
    </source>
</reference>
<dbReference type="Pfam" id="PF00005">
    <property type="entry name" value="ABC_tran"/>
    <property type="match status" value="1"/>
</dbReference>
<feature type="domain" description="ABC transporter" evidence="8">
    <location>
        <begin position="427"/>
        <end position="661"/>
    </location>
</feature>
<evidence type="ECO:0000256" key="7">
    <source>
        <dbReference type="SAM" id="Phobius"/>
    </source>
</evidence>
<dbReference type="PANTHER" id="PTHR43394:SF1">
    <property type="entry name" value="ATP-BINDING CASSETTE SUB-FAMILY B MEMBER 10, MITOCHONDRIAL"/>
    <property type="match status" value="1"/>
</dbReference>
<dbReference type="InterPro" id="IPR036640">
    <property type="entry name" value="ABC1_TM_sf"/>
</dbReference>
<comment type="caution">
    <text evidence="10">The sequence shown here is derived from an EMBL/GenBank/DDBJ whole genome shotgun (WGS) entry which is preliminary data.</text>
</comment>
<gene>
    <name evidence="10" type="ORF">SAMN02745910_02924</name>
</gene>
<dbReference type="RefSeq" id="WP_061803225.1">
    <property type="nucleotide sequence ID" value="NZ_FOXX01000007.1"/>
</dbReference>
<dbReference type="CDD" id="cd03254">
    <property type="entry name" value="ABCC_Glucan_exporter_like"/>
    <property type="match status" value="1"/>
</dbReference>
<dbReference type="Gene3D" id="3.40.50.300">
    <property type="entry name" value="P-loop containing nucleotide triphosphate hydrolases"/>
    <property type="match status" value="1"/>
</dbReference>
<dbReference type="PROSITE" id="PS50893">
    <property type="entry name" value="ABC_TRANSPORTER_2"/>
    <property type="match status" value="1"/>
</dbReference>
<dbReference type="SMART" id="SM00382">
    <property type="entry name" value="AAA"/>
    <property type="match status" value="1"/>
</dbReference>
<dbReference type="SUPFAM" id="SSF52540">
    <property type="entry name" value="P-loop containing nucleoside triphosphate hydrolases"/>
    <property type="match status" value="1"/>
</dbReference>
<dbReference type="InterPro" id="IPR011527">
    <property type="entry name" value="ABC1_TM_dom"/>
</dbReference>
<evidence type="ECO:0000313" key="11">
    <source>
        <dbReference type="Proteomes" id="UP000182762"/>
    </source>
</evidence>
<feature type="transmembrane region" description="Helical" evidence="7">
    <location>
        <begin position="221"/>
        <end position="244"/>
    </location>
</feature>
<keyword evidence="4 10" id="KW-0067">ATP-binding</keyword>
<dbReference type="Pfam" id="PF00664">
    <property type="entry name" value="ABC_membrane"/>
    <property type="match status" value="1"/>
</dbReference>
<dbReference type="GO" id="GO:0005524">
    <property type="term" value="F:ATP binding"/>
    <property type="evidence" value="ECO:0007669"/>
    <property type="project" value="UniProtKB-KW"/>
</dbReference>
<name>A0A1I6ARW8_9BACI</name>
<feature type="transmembrane region" description="Helical" evidence="7">
    <location>
        <begin position="250"/>
        <end position="268"/>
    </location>
</feature>
<protein>
    <submittedName>
        <fullName evidence="10">ATP-binding cassette, subfamily B</fullName>
    </submittedName>
</protein>
<sequence>MKTARRLWNYALTQKKLIILSLLMLIVAVSCELCGPFLAKRMIDYHILGIEKGWVEVAEKDGAVHYNDAWYERRDRVPQYKNSDVAEVLLVGRSYYFVPEEVQKGGVRSVEDGILIVKSDKEESQYKAEKLTGSEVLSFYKEETKPIVWLMSMYFFLLVVASVLHFGQRYYLQVSSHRIIQKMREDVFFHTQKLPVSYFDRFPAGQIVSRITNDTEAIRELYVTVLATFVTSIVYIIGVFVALFILDPKLALACFVIFPILFIWIVLYRKFASFYNYRIRTRISELNGSINESINGMTIIRAFGKQKTFQKEFEHINRDHFTYQNKLNSLNALTSYNLVGFLRNITFVLIIWYFGGGSINGESIITIGILYAFVDYINRLFEPLTDIVNQLSNLEQARVSASRVFEFLTEKEEKYEVGKRKKYVGEVAFHNVSFGYKEGEEVLHNITFKAQPGETVALVGHTGSGKSSMMNILFRFYDVQKGKITIDGEDISTISKQELRKNMAIVLQDPFLFSGTVKENITLNEQNIDDKKAFLAIEAVGGEGIIRKLKGGMNARVAERGTMFSTGERQLLSFARALAFNPSILVLDEATANIDTETESVIQHGLDVLKKGRTTFIIAHRLSTIKEADQILVLDKGRIVEHGNHEELMQKRGIYYGMYKTQKGEAS</sequence>
<dbReference type="InterPro" id="IPR027417">
    <property type="entry name" value="P-loop_NTPase"/>
</dbReference>
<organism evidence="10 11">
    <name type="scientific">Priestia endophytica DSM 13796</name>
    <dbReference type="NCBI Taxonomy" id="1121089"/>
    <lineage>
        <taxon>Bacteria</taxon>
        <taxon>Bacillati</taxon>
        <taxon>Bacillota</taxon>
        <taxon>Bacilli</taxon>
        <taxon>Bacillales</taxon>
        <taxon>Bacillaceae</taxon>
        <taxon>Priestia</taxon>
    </lineage>
</organism>
<keyword evidence="2 7" id="KW-0812">Transmembrane</keyword>
<proteinExistence type="predicted"/>